<dbReference type="PATRIC" id="fig|284581.3.peg.912"/>
<gene>
    <name evidence="2" type="ORF">AMD01_03130</name>
</gene>
<dbReference type="SUPFAM" id="SSF53098">
    <property type="entry name" value="Ribonuclease H-like"/>
    <property type="match status" value="1"/>
</dbReference>
<dbReference type="InterPro" id="IPR012337">
    <property type="entry name" value="RNaseH-like_sf"/>
</dbReference>
<dbReference type="Pfam" id="PF13456">
    <property type="entry name" value="RVT_3"/>
    <property type="match status" value="1"/>
</dbReference>
<dbReference type="PANTHER" id="PTHR46387">
    <property type="entry name" value="POLYNUCLEOTIDYL TRANSFERASE, RIBONUCLEASE H-LIKE SUPERFAMILY PROTEIN"/>
    <property type="match status" value="1"/>
</dbReference>
<keyword evidence="3" id="KW-1185">Reference proteome</keyword>
<dbReference type="Proteomes" id="UP000037558">
    <property type="component" value="Unassembled WGS sequence"/>
</dbReference>
<dbReference type="EMBL" id="LILC01000002">
    <property type="protein sequence ID" value="KOO50746.1"/>
    <property type="molecule type" value="Genomic_DNA"/>
</dbReference>
<name>A0A0M0LID4_9BACI</name>
<comment type="caution">
    <text evidence="2">The sequence shown here is derived from an EMBL/GenBank/DDBJ whole genome shotgun (WGS) entry which is preliminary data.</text>
</comment>
<dbReference type="OrthoDB" id="2680098at2"/>
<evidence type="ECO:0000313" key="3">
    <source>
        <dbReference type="Proteomes" id="UP000037558"/>
    </source>
</evidence>
<organism evidence="2 3">
    <name type="scientific">Priestia koreensis</name>
    <dbReference type="NCBI Taxonomy" id="284581"/>
    <lineage>
        <taxon>Bacteria</taxon>
        <taxon>Bacillati</taxon>
        <taxon>Bacillota</taxon>
        <taxon>Bacilli</taxon>
        <taxon>Bacillales</taxon>
        <taxon>Bacillaceae</taxon>
        <taxon>Priestia</taxon>
    </lineage>
</organism>
<dbReference type="RefSeq" id="WP_053399919.1">
    <property type="nucleotide sequence ID" value="NZ_LILC01000002.1"/>
</dbReference>
<dbReference type="InterPro" id="IPR002156">
    <property type="entry name" value="RNaseH_domain"/>
</dbReference>
<dbReference type="InterPro" id="IPR036397">
    <property type="entry name" value="RNaseH_sf"/>
</dbReference>
<dbReference type="NCBIfam" id="NF005822">
    <property type="entry name" value="PRK07708.1"/>
    <property type="match status" value="1"/>
</dbReference>
<evidence type="ECO:0000313" key="2">
    <source>
        <dbReference type="EMBL" id="KOO50746.1"/>
    </source>
</evidence>
<dbReference type="GO" id="GO:0003676">
    <property type="term" value="F:nucleic acid binding"/>
    <property type="evidence" value="ECO:0007669"/>
    <property type="project" value="InterPro"/>
</dbReference>
<dbReference type="CDD" id="cd09279">
    <property type="entry name" value="RNase_HI_like"/>
    <property type="match status" value="1"/>
</dbReference>
<evidence type="ECO:0000259" key="1">
    <source>
        <dbReference type="PROSITE" id="PS50879"/>
    </source>
</evidence>
<dbReference type="Gene3D" id="3.30.420.10">
    <property type="entry name" value="Ribonuclease H-like superfamily/Ribonuclease H"/>
    <property type="match status" value="1"/>
</dbReference>
<dbReference type="AlphaFoldDB" id="A0A0M0LID4"/>
<dbReference type="STRING" id="284581.AMD01_03130"/>
<accession>A0A0M0LID4</accession>
<dbReference type="PROSITE" id="PS50879">
    <property type="entry name" value="RNASE_H_1"/>
    <property type="match status" value="1"/>
</dbReference>
<dbReference type="PANTHER" id="PTHR46387:SF2">
    <property type="entry name" value="RIBONUCLEASE HI"/>
    <property type="match status" value="1"/>
</dbReference>
<protein>
    <recommendedName>
        <fullName evidence="1">RNase H type-1 domain-containing protein</fullName>
    </recommendedName>
</protein>
<proteinExistence type="predicted"/>
<reference evidence="3" key="1">
    <citation type="submission" date="2015-08" db="EMBL/GenBank/DDBJ databases">
        <title>Fjat-14210 dsm16467.</title>
        <authorList>
            <person name="Liu B."/>
            <person name="Wang J."/>
            <person name="Zhu Y."/>
            <person name="Liu G."/>
            <person name="Chen Q."/>
            <person name="Chen Z."/>
            <person name="Lan J."/>
            <person name="Che J."/>
            <person name="Ge C."/>
            <person name="Shi H."/>
            <person name="Pan Z."/>
            <person name="Liu X."/>
        </authorList>
    </citation>
    <scope>NUCLEOTIDE SEQUENCE [LARGE SCALE GENOMIC DNA]</scope>
    <source>
        <strain evidence="3">DSM 16467</strain>
    </source>
</reference>
<dbReference type="GO" id="GO:0004523">
    <property type="term" value="F:RNA-DNA hybrid ribonuclease activity"/>
    <property type="evidence" value="ECO:0007669"/>
    <property type="project" value="InterPro"/>
</dbReference>
<sequence>MQFQIIWHYQPPKGKSCSFTSEWLEANAALLLAADLERTGRVKEIQFVDEQQQSWTLKEAKKLLKEVETEPHDIIAYFDGGYNKTEKLAGLGIVVYYKKNGKHFRIRQNELLQEITSNNEAEYVAFLYVVDQLELLGAHHLKVVFRGDSQVVLNQLSGEWPCFEDQFNRYLDRIEEKLQKLGISPIYEAISRKQNQEADQLATQALQGIDISSHAER</sequence>
<feature type="domain" description="RNase H type-1" evidence="1">
    <location>
        <begin position="70"/>
        <end position="207"/>
    </location>
</feature>